<name>A0A2W1LX45_9BACL</name>
<dbReference type="EMBL" id="QKRB01000042">
    <property type="protein sequence ID" value="PZD96087.1"/>
    <property type="molecule type" value="Genomic_DNA"/>
</dbReference>
<protein>
    <submittedName>
        <fullName evidence="1">Uncharacterized protein</fullName>
    </submittedName>
</protein>
<gene>
    <name evidence="1" type="ORF">DNH61_09220</name>
</gene>
<reference evidence="1 2" key="1">
    <citation type="submission" date="2018-06" db="EMBL/GenBank/DDBJ databases">
        <title>Paenibacillus imtechensis sp. nov.</title>
        <authorList>
            <person name="Pinnaka A.K."/>
            <person name="Singh H."/>
            <person name="Kaur M."/>
        </authorList>
    </citation>
    <scope>NUCLEOTIDE SEQUENCE [LARGE SCALE GENOMIC DNA]</scope>
    <source>
        <strain evidence="1 2">SMB1</strain>
    </source>
</reference>
<dbReference type="RefSeq" id="WP_111146375.1">
    <property type="nucleotide sequence ID" value="NZ_QKRB01000042.1"/>
</dbReference>
<comment type="caution">
    <text evidence="1">The sequence shown here is derived from an EMBL/GenBank/DDBJ whole genome shotgun (WGS) entry which is preliminary data.</text>
</comment>
<keyword evidence="2" id="KW-1185">Reference proteome</keyword>
<organism evidence="1 2">
    <name type="scientific">Paenibacillus sambharensis</name>
    <dbReference type="NCBI Taxonomy" id="1803190"/>
    <lineage>
        <taxon>Bacteria</taxon>
        <taxon>Bacillati</taxon>
        <taxon>Bacillota</taxon>
        <taxon>Bacilli</taxon>
        <taxon>Bacillales</taxon>
        <taxon>Paenibacillaceae</taxon>
        <taxon>Paenibacillus</taxon>
    </lineage>
</organism>
<accession>A0A2W1LX45</accession>
<sequence>MLSEVAMSRIAALIKLSGSSVRLIVEDHFPEHRNVGGKYKMSDHSITLYLKEIEEQCINLLGSLEELDEYIAIIFAHELGHAEDQELPGLSDRLDSAFSEMEHNLIALQIEENAWRYAKDILGLGAGQLFDTIVEHSLQAYRLSVQADIA</sequence>
<evidence type="ECO:0000313" key="1">
    <source>
        <dbReference type="EMBL" id="PZD96087.1"/>
    </source>
</evidence>
<dbReference type="OrthoDB" id="2859043at2"/>
<proteinExistence type="predicted"/>
<evidence type="ECO:0000313" key="2">
    <source>
        <dbReference type="Proteomes" id="UP000249522"/>
    </source>
</evidence>
<dbReference type="AlphaFoldDB" id="A0A2W1LX45"/>
<dbReference type="Proteomes" id="UP000249522">
    <property type="component" value="Unassembled WGS sequence"/>
</dbReference>